<dbReference type="PANTHER" id="PTHR28079">
    <property type="entry name" value="RNA POLYMERASE I-SPECIFIC TRANSCRIPTION INITIATION FACTOR RRN5"/>
    <property type="match status" value="1"/>
</dbReference>
<name>A0A4Y9YLI7_9APHY</name>
<sequence>MEVQYENTTPEYALELLDVRIFLALSDAAGNITDVRTTFCQLSHWHMTSATSTPEPGVGNGGDTSIDLTYLSHFSKHLDHVRAHLSGRDRSGRLPPSFFPPSAYWTSAEKDLFFHALAIHSRLRPDLIAEEIKTKSVVDVCLYVQLLENGARTNGPVLRKDFLTALKVSDALVALEEQKAQPFLDAEPTWESRELQEARQEELEAREKAVRARRGQAQSESSEHYREDVRQRKKDFKQWSKERKEEWKVEDTLRALGCATLEAMNRVLREEDEAALQMDDDASVPPDDTNQEAQEVHSVRGDQPVAEEQHASQGLEQPVAGTPNDEMIDPILRKQSQSLQSTVVSEGAPAPRHSHSPAAPPHMLPHHQFRPQTPPFRPSPLLPTSSEPISRASSVVSKSQLDPDLAAARRLFQKRLHMRKKRAEARGGGVVSTASKLKPGRKRAAKVLRGPGTDVKSTSCIKRRASSGEGGGGDDDDEPAAEGTDEERGSMDNQAPAEAARKDRSRRSHVSGLTLPYKLLKKLREIGLDADELQEQYVGALNLKGLARLMRLYNRLHDVDSTISSQISSDVIRLLNAHLSQFITELIHCVVVLREQDRESKRNTKGWRLGKFDRISHVHVEQALVLMGCESINKKEHFDILLQRSGLAEDDSDGAPGEKDVASGDSSSEDEADDEREADEVEQDDEDDEDEQVFDPHRFPLHRAVAPPLVYYPAAESSPSASGVPRSLDVSLYMPWPASTASAEPPAEEDIMSDETETDALVEELIDEEQLDEHDRLLEEAYEESLWTELAGLPPPEMQRRPKRKRKRSYDNDGEDEYEG</sequence>
<feature type="region of interest" description="Disordered" evidence="1">
    <location>
        <begin position="648"/>
        <end position="698"/>
    </location>
</feature>
<dbReference type="PANTHER" id="PTHR28079:SF1">
    <property type="entry name" value="RNA POLYMERASE I-SPECIFIC TRANSCRIPTION INITIATION FACTOR RRN5"/>
    <property type="match status" value="1"/>
</dbReference>
<accession>A0A4Y9YLI7</accession>
<feature type="compositionally biased region" description="Acidic residues" evidence="1">
    <location>
        <begin position="667"/>
        <end position="693"/>
    </location>
</feature>
<feature type="compositionally biased region" description="Polar residues" evidence="1">
    <location>
        <begin position="382"/>
        <end position="400"/>
    </location>
</feature>
<dbReference type="GO" id="GO:0006361">
    <property type="term" value="P:transcription initiation at RNA polymerase I promoter"/>
    <property type="evidence" value="ECO:0007669"/>
    <property type="project" value="TreeGrafter"/>
</dbReference>
<feature type="region of interest" description="Disordered" evidence="1">
    <location>
        <begin position="788"/>
        <end position="820"/>
    </location>
</feature>
<protein>
    <submittedName>
        <fullName evidence="2">Uncharacterized protein</fullName>
    </submittedName>
</protein>
<dbReference type="GO" id="GO:0042790">
    <property type="term" value="P:nucleolar large rRNA transcription by RNA polymerase I"/>
    <property type="evidence" value="ECO:0007669"/>
    <property type="project" value="InterPro"/>
</dbReference>
<comment type="caution">
    <text evidence="2">The sequence shown here is derived from an EMBL/GenBank/DDBJ whole genome shotgun (WGS) entry which is preliminary data.</text>
</comment>
<dbReference type="GO" id="GO:0001181">
    <property type="term" value="F:RNA polymerase I general transcription initiation factor activity"/>
    <property type="evidence" value="ECO:0007669"/>
    <property type="project" value="TreeGrafter"/>
</dbReference>
<dbReference type="Proteomes" id="UP000298390">
    <property type="component" value="Unassembled WGS sequence"/>
</dbReference>
<gene>
    <name evidence="2" type="ORF">EVJ58_g3843</name>
</gene>
<feature type="compositionally biased region" description="Acidic residues" evidence="1">
    <location>
        <begin position="472"/>
        <end position="485"/>
    </location>
</feature>
<evidence type="ECO:0000313" key="3">
    <source>
        <dbReference type="Proteomes" id="UP000298390"/>
    </source>
</evidence>
<dbReference type="EMBL" id="SEKV01000165">
    <property type="protein sequence ID" value="TFY62467.1"/>
    <property type="molecule type" value="Genomic_DNA"/>
</dbReference>
<proteinExistence type="predicted"/>
<dbReference type="InterPro" id="IPR039601">
    <property type="entry name" value="Rrn5"/>
</dbReference>
<evidence type="ECO:0000313" key="2">
    <source>
        <dbReference type="EMBL" id="TFY62467.1"/>
    </source>
</evidence>
<dbReference type="CDD" id="cd00167">
    <property type="entry name" value="SANT"/>
    <property type="match status" value="1"/>
</dbReference>
<feature type="compositionally biased region" description="Basic and acidic residues" evidence="1">
    <location>
        <begin position="201"/>
        <end position="210"/>
    </location>
</feature>
<dbReference type="InterPro" id="IPR001005">
    <property type="entry name" value="SANT/Myb"/>
</dbReference>
<feature type="compositionally biased region" description="Basic and acidic residues" evidence="1">
    <location>
        <begin position="221"/>
        <end position="241"/>
    </location>
</feature>
<organism evidence="2 3">
    <name type="scientific">Rhodofomes roseus</name>
    <dbReference type="NCBI Taxonomy" id="34475"/>
    <lineage>
        <taxon>Eukaryota</taxon>
        <taxon>Fungi</taxon>
        <taxon>Dikarya</taxon>
        <taxon>Basidiomycota</taxon>
        <taxon>Agaricomycotina</taxon>
        <taxon>Agaricomycetes</taxon>
        <taxon>Polyporales</taxon>
        <taxon>Rhodofomes</taxon>
    </lineage>
</organism>
<dbReference type="GO" id="GO:0000500">
    <property type="term" value="C:RNA polymerase I upstream activating factor complex"/>
    <property type="evidence" value="ECO:0007669"/>
    <property type="project" value="InterPro"/>
</dbReference>
<feature type="region of interest" description="Disordered" evidence="1">
    <location>
        <begin position="418"/>
        <end position="508"/>
    </location>
</feature>
<feature type="compositionally biased region" description="Pro residues" evidence="1">
    <location>
        <begin position="372"/>
        <end position="381"/>
    </location>
</feature>
<feature type="region of interest" description="Disordered" evidence="1">
    <location>
        <begin position="201"/>
        <end position="241"/>
    </location>
</feature>
<feature type="region of interest" description="Disordered" evidence="1">
    <location>
        <begin position="280"/>
        <end position="400"/>
    </location>
</feature>
<evidence type="ECO:0000256" key="1">
    <source>
        <dbReference type="SAM" id="MobiDB-lite"/>
    </source>
</evidence>
<feature type="compositionally biased region" description="Polar residues" evidence="1">
    <location>
        <begin position="334"/>
        <end position="344"/>
    </location>
</feature>
<dbReference type="AlphaFoldDB" id="A0A4Y9YLI7"/>
<dbReference type="GO" id="GO:0000182">
    <property type="term" value="F:rDNA binding"/>
    <property type="evidence" value="ECO:0007669"/>
    <property type="project" value="TreeGrafter"/>
</dbReference>
<reference evidence="2 3" key="1">
    <citation type="submission" date="2019-01" db="EMBL/GenBank/DDBJ databases">
        <title>Genome sequencing of the rare red list fungi Fomitopsis rosea.</title>
        <authorList>
            <person name="Buettner E."/>
            <person name="Kellner H."/>
        </authorList>
    </citation>
    <scope>NUCLEOTIDE SEQUENCE [LARGE SCALE GENOMIC DNA]</scope>
    <source>
        <strain evidence="2 3">DSM 105464</strain>
    </source>
</reference>